<keyword evidence="1" id="KW-0732">Signal</keyword>
<accession>A0A2T1D6I7</accession>
<feature type="chain" id="PRO_5015430130" description="Beta/gamma crystallin 'Greek key' domain-containing protein" evidence="1">
    <location>
        <begin position="28"/>
        <end position="138"/>
    </location>
</feature>
<organism evidence="2 3">
    <name type="scientific">Phormidesmis priestleyi ULC007</name>
    <dbReference type="NCBI Taxonomy" id="1920490"/>
    <lineage>
        <taxon>Bacteria</taxon>
        <taxon>Bacillati</taxon>
        <taxon>Cyanobacteriota</taxon>
        <taxon>Cyanophyceae</taxon>
        <taxon>Leptolyngbyales</taxon>
        <taxon>Leptolyngbyaceae</taxon>
        <taxon>Phormidesmis</taxon>
    </lineage>
</organism>
<name>A0A2T1D6I7_9CYAN</name>
<reference evidence="2 3" key="1">
    <citation type="submission" date="2018-02" db="EMBL/GenBank/DDBJ databases">
        <authorList>
            <person name="Cohen D.B."/>
            <person name="Kent A.D."/>
        </authorList>
    </citation>
    <scope>NUCLEOTIDE SEQUENCE [LARGE SCALE GENOMIC DNA]</scope>
    <source>
        <strain evidence="2 3">ULC007</strain>
    </source>
</reference>
<proteinExistence type="predicted"/>
<sequence length="138" mass="15027">MKLSAHRRSLSAIVAASILIVAPAAISMTYDDFGDIFKNAVNGLGGDNRPPTTKFPDVPINSALRSGATVYSSFGGITDSEVYAMNHLRFPQSFHAMRRRFGAPSYTNGNSEWFERSNGAFVIVNYSGDRAVSMEARN</sequence>
<gene>
    <name evidence="2" type="ORF">C7B65_22730</name>
</gene>
<keyword evidence="3" id="KW-1185">Reference proteome</keyword>
<feature type="signal peptide" evidence="1">
    <location>
        <begin position="1"/>
        <end position="27"/>
    </location>
</feature>
<dbReference type="STRING" id="1920490.GCA_001895925_04581"/>
<reference evidence="2 3" key="2">
    <citation type="submission" date="2018-03" db="EMBL/GenBank/DDBJ databases">
        <title>The ancient ancestry and fast evolution of plastids.</title>
        <authorList>
            <person name="Moore K.R."/>
            <person name="Magnabosco C."/>
            <person name="Momper L."/>
            <person name="Gold D.A."/>
            <person name="Bosak T."/>
            <person name="Fournier G.P."/>
        </authorList>
    </citation>
    <scope>NUCLEOTIDE SEQUENCE [LARGE SCALE GENOMIC DNA]</scope>
    <source>
        <strain evidence="2 3">ULC007</strain>
    </source>
</reference>
<protein>
    <recommendedName>
        <fullName evidence="4">Beta/gamma crystallin 'Greek key' domain-containing protein</fullName>
    </recommendedName>
</protein>
<evidence type="ECO:0008006" key="4">
    <source>
        <dbReference type="Google" id="ProtNLM"/>
    </source>
</evidence>
<comment type="caution">
    <text evidence="2">The sequence shown here is derived from an EMBL/GenBank/DDBJ whole genome shotgun (WGS) entry which is preliminary data.</text>
</comment>
<evidence type="ECO:0000256" key="1">
    <source>
        <dbReference type="SAM" id="SignalP"/>
    </source>
</evidence>
<dbReference type="AlphaFoldDB" id="A0A2T1D6I7"/>
<dbReference type="EMBL" id="PVWG01000048">
    <property type="protein sequence ID" value="PSB16044.1"/>
    <property type="molecule type" value="Genomic_DNA"/>
</dbReference>
<dbReference type="RefSeq" id="WP_073071471.1">
    <property type="nucleotide sequence ID" value="NZ_MPPI01000011.1"/>
</dbReference>
<evidence type="ECO:0000313" key="2">
    <source>
        <dbReference type="EMBL" id="PSB16044.1"/>
    </source>
</evidence>
<evidence type="ECO:0000313" key="3">
    <source>
        <dbReference type="Proteomes" id="UP000238634"/>
    </source>
</evidence>
<dbReference type="Proteomes" id="UP000238634">
    <property type="component" value="Unassembled WGS sequence"/>
</dbReference>